<dbReference type="SUPFAM" id="SSF57362">
    <property type="entry name" value="BPTI-like"/>
    <property type="match status" value="1"/>
</dbReference>
<proteinExistence type="predicted"/>
<dbReference type="CDD" id="cd00109">
    <property type="entry name" value="Kunitz-type"/>
    <property type="match status" value="1"/>
</dbReference>
<organism evidence="7 8">
    <name type="scientific">Plectus sambesii</name>
    <dbReference type="NCBI Taxonomy" id="2011161"/>
    <lineage>
        <taxon>Eukaryota</taxon>
        <taxon>Metazoa</taxon>
        <taxon>Ecdysozoa</taxon>
        <taxon>Nematoda</taxon>
        <taxon>Chromadorea</taxon>
        <taxon>Plectida</taxon>
        <taxon>Plectina</taxon>
        <taxon>Plectoidea</taxon>
        <taxon>Plectidae</taxon>
        <taxon>Plectus</taxon>
    </lineage>
</organism>
<keyword evidence="2" id="KW-0722">Serine protease inhibitor</keyword>
<feature type="chain" id="PRO_5037939418" evidence="5">
    <location>
        <begin position="19"/>
        <end position="134"/>
    </location>
</feature>
<evidence type="ECO:0000259" key="6">
    <source>
        <dbReference type="PROSITE" id="PS50279"/>
    </source>
</evidence>
<protein>
    <submittedName>
        <fullName evidence="8">BPTI/Kunitz inhibitor domain-containing protein</fullName>
    </submittedName>
</protein>
<dbReference type="PANTHER" id="PTHR10083:SF374">
    <property type="entry name" value="BPTI_KUNITZ INHIBITOR DOMAIN-CONTAINING PROTEIN"/>
    <property type="match status" value="1"/>
</dbReference>
<keyword evidence="1" id="KW-0646">Protease inhibitor</keyword>
<feature type="signal peptide" evidence="5">
    <location>
        <begin position="1"/>
        <end position="18"/>
    </location>
</feature>
<evidence type="ECO:0000256" key="3">
    <source>
        <dbReference type="ARBA" id="ARBA00023157"/>
    </source>
</evidence>
<dbReference type="Proteomes" id="UP000887566">
    <property type="component" value="Unplaced"/>
</dbReference>
<dbReference type="WBParaSite" id="PSAMB.scaffold1909size26767.g15467.t1">
    <property type="protein sequence ID" value="PSAMB.scaffold1909size26767.g15467.t1"/>
    <property type="gene ID" value="PSAMB.scaffold1909size26767.g15467"/>
</dbReference>
<dbReference type="PROSITE" id="PS50279">
    <property type="entry name" value="BPTI_KUNITZ_2"/>
    <property type="match status" value="1"/>
</dbReference>
<evidence type="ECO:0000313" key="7">
    <source>
        <dbReference type="Proteomes" id="UP000887566"/>
    </source>
</evidence>
<dbReference type="InterPro" id="IPR002223">
    <property type="entry name" value="Kunitz_BPTI"/>
</dbReference>
<dbReference type="InterPro" id="IPR036880">
    <property type="entry name" value="Kunitz_BPTI_sf"/>
</dbReference>
<dbReference type="Gene3D" id="4.10.410.10">
    <property type="entry name" value="Pancreatic trypsin inhibitor Kunitz domain"/>
    <property type="match status" value="1"/>
</dbReference>
<dbReference type="PRINTS" id="PR00759">
    <property type="entry name" value="BASICPTASE"/>
</dbReference>
<sequence length="134" mass="13873">MKTVIAAIVAFLFVAVYAAPTTNSMCDEPKPVASCALDAQATQKWQWHYAQDKNECVAFIYGGCRGSTNNFETKEACDAACKPQGSEQKIGQLIATGTLPTTTTSATSTTSPTSTTTVTSTIAAGGGPLANLGK</sequence>
<dbReference type="GO" id="GO:0004867">
    <property type="term" value="F:serine-type endopeptidase inhibitor activity"/>
    <property type="evidence" value="ECO:0007669"/>
    <property type="project" value="UniProtKB-KW"/>
</dbReference>
<dbReference type="InterPro" id="IPR050098">
    <property type="entry name" value="TFPI/VKTCI-like"/>
</dbReference>
<evidence type="ECO:0000313" key="8">
    <source>
        <dbReference type="WBParaSite" id="PSAMB.scaffold1909size26767.g15467.t1"/>
    </source>
</evidence>
<evidence type="ECO:0000256" key="1">
    <source>
        <dbReference type="ARBA" id="ARBA00022690"/>
    </source>
</evidence>
<name>A0A914VER8_9BILA</name>
<dbReference type="SMART" id="SM00131">
    <property type="entry name" value="KU"/>
    <property type="match status" value="1"/>
</dbReference>
<dbReference type="PANTHER" id="PTHR10083">
    <property type="entry name" value="KUNITZ-TYPE PROTEASE INHIBITOR-RELATED"/>
    <property type="match status" value="1"/>
</dbReference>
<dbReference type="GO" id="GO:0005615">
    <property type="term" value="C:extracellular space"/>
    <property type="evidence" value="ECO:0007669"/>
    <property type="project" value="TreeGrafter"/>
</dbReference>
<dbReference type="AlphaFoldDB" id="A0A914VER8"/>
<dbReference type="Pfam" id="PF00014">
    <property type="entry name" value="Kunitz_BPTI"/>
    <property type="match status" value="1"/>
</dbReference>
<keyword evidence="7" id="KW-1185">Reference proteome</keyword>
<evidence type="ECO:0000256" key="5">
    <source>
        <dbReference type="SAM" id="SignalP"/>
    </source>
</evidence>
<feature type="domain" description="BPTI/Kunitz inhibitor" evidence="6">
    <location>
        <begin position="26"/>
        <end position="81"/>
    </location>
</feature>
<feature type="compositionally biased region" description="Low complexity" evidence="4">
    <location>
        <begin position="100"/>
        <end position="123"/>
    </location>
</feature>
<accession>A0A914VER8</accession>
<evidence type="ECO:0000256" key="2">
    <source>
        <dbReference type="ARBA" id="ARBA00022900"/>
    </source>
</evidence>
<dbReference type="PROSITE" id="PS00280">
    <property type="entry name" value="BPTI_KUNITZ_1"/>
    <property type="match status" value="1"/>
</dbReference>
<evidence type="ECO:0000256" key="4">
    <source>
        <dbReference type="SAM" id="MobiDB-lite"/>
    </source>
</evidence>
<keyword evidence="5" id="KW-0732">Signal</keyword>
<keyword evidence="3" id="KW-1015">Disulfide bond</keyword>
<feature type="region of interest" description="Disordered" evidence="4">
    <location>
        <begin position="100"/>
        <end position="134"/>
    </location>
</feature>
<dbReference type="InterPro" id="IPR020901">
    <property type="entry name" value="Prtase_inh_Kunz-CS"/>
</dbReference>
<reference evidence="8" key="1">
    <citation type="submission" date="2022-11" db="UniProtKB">
        <authorList>
            <consortium name="WormBaseParasite"/>
        </authorList>
    </citation>
    <scope>IDENTIFICATION</scope>
</reference>